<gene>
    <name evidence="1" type="ORF">QFC19_002261</name>
</gene>
<comment type="caution">
    <text evidence="1">The sequence shown here is derived from an EMBL/GenBank/DDBJ whole genome shotgun (WGS) entry which is preliminary data.</text>
</comment>
<reference evidence="1" key="1">
    <citation type="submission" date="2023-04" db="EMBL/GenBank/DDBJ databases">
        <title>Draft Genome sequencing of Naganishia species isolated from polar environments using Oxford Nanopore Technology.</title>
        <authorList>
            <person name="Leo P."/>
            <person name="Venkateswaran K."/>
        </authorList>
    </citation>
    <scope>NUCLEOTIDE SEQUENCE</scope>
    <source>
        <strain evidence="1">MNA-CCFEE 5261</strain>
    </source>
</reference>
<proteinExistence type="predicted"/>
<sequence>MAARESSDKKPNVSVVENGNSGIIDPSHVTLRRLWNSAQSSSITNSTTIAPSAPPPNQPRWTEEQLLKGIVIDYLSHAHFPNTVNVLLGLDMNSAAQEDGHEHDTNGNRGTEAKARDDRKPSVEARSAVDGGGKSEEEDVHMLSASTTLIPSSSSGQLGSGPVAAVKGKKGKFDPRLFVRQIEWRKEIRGLIISGRISDATALLRRYFPAVLDTSRDAYRGSRSTEGGVLEEEDEDEDMDQDEGDDGGDDAEDDDDDDDNDDDDDDDDEEEDDDDDGLALGGHMFGRTPMPAAAHHRSSTSNAGASLTGTSASGGPSSLTLPTNIGQQPRYAPAGPSSGGVSTGTRVSANAARGGAGSRFGVMTAGGGGGERSNGAGSTSTSGSLGDVQWTAHPKSSATSTVAAGAGPTTSGLTINPHKNTAAADSHHNHFLTRMMRIPRFPYARTYDRPTLLALNLDIQEFVEGLRVLQQQVPSSPSEAVSLAGSLYDEGTSTGFGAGKSMNGEGNGISTDGGLAGTTKTLRTTTSEQDQPMFSRPSTPGPPVSSATPATRKAARDAAILACLAHASRLDSATQHLRPREARRYAQQVQDVCGLLAYNDMEASPLAGYLEQERRVGLADMVEGCVMKRERGVYFPPLSSSPAHIASTGYAPQSVLESLWQQDAYLWHPEHGHLTLNDVAFSAAEGEEGEQGKRMRELALVSSRLARSRGNHPARGLETVVADPRRFRLLVCALHGMV</sequence>
<evidence type="ECO:0000313" key="1">
    <source>
        <dbReference type="EMBL" id="KAJ9108545.1"/>
    </source>
</evidence>
<name>A0ACC2WB45_9TREE</name>
<accession>A0ACC2WB45</accession>
<evidence type="ECO:0000313" key="2">
    <source>
        <dbReference type="Proteomes" id="UP001241377"/>
    </source>
</evidence>
<keyword evidence="2" id="KW-1185">Reference proteome</keyword>
<dbReference type="Proteomes" id="UP001241377">
    <property type="component" value="Unassembled WGS sequence"/>
</dbReference>
<protein>
    <submittedName>
        <fullName evidence="1">Uncharacterized protein</fullName>
    </submittedName>
</protein>
<dbReference type="EMBL" id="JASBWR010000019">
    <property type="protein sequence ID" value="KAJ9108545.1"/>
    <property type="molecule type" value="Genomic_DNA"/>
</dbReference>
<organism evidence="1 2">
    <name type="scientific">Naganishia cerealis</name>
    <dbReference type="NCBI Taxonomy" id="610337"/>
    <lineage>
        <taxon>Eukaryota</taxon>
        <taxon>Fungi</taxon>
        <taxon>Dikarya</taxon>
        <taxon>Basidiomycota</taxon>
        <taxon>Agaricomycotina</taxon>
        <taxon>Tremellomycetes</taxon>
        <taxon>Filobasidiales</taxon>
        <taxon>Filobasidiaceae</taxon>
        <taxon>Naganishia</taxon>
    </lineage>
</organism>